<feature type="domain" description="Tetrapyrrole methylase" evidence="14">
    <location>
        <begin position="261"/>
        <end position="466"/>
    </location>
</feature>
<dbReference type="InterPro" id="IPR014776">
    <property type="entry name" value="4pyrrole_Mease_sub2"/>
</dbReference>
<dbReference type="GO" id="GO:0004851">
    <property type="term" value="F:uroporphyrin-III C-methyltransferase activity"/>
    <property type="evidence" value="ECO:0007669"/>
    <property type="project" value="UniProtKB-EC"/>
</dbReference>
<dbReference type="InterPro" id="IPR014777">
    <property type="entry name" value="4pyrrole_Mease_sub1"/>
</dbReference>
<dbReference type="Pfam" id="PF14824">
    <property type="entry name" value="Sirohm_synth_M"/>
    <property type="match status" value="1"/>
</dbReference>
<dbReference type="EMBL" id="JASJQH010007522">
    <property type="protein sequence ID" value="KAK9707932.1"/>
    <property type="molecule type" value="Genomic_DNA"/>
</dbReference>
<dbReference type="Pfam" id="PF14823">
    <property type="entry name" value="Sirohm_synth_C"/>
    <property type="match status" value="1"/>
</dbReference>
<evidence type="ECO:0000256" key="13">
    <source>
        <dbReference type="RuleBase" id="RU003960"/>
    </source>
</evidence>
<gene>
    <name evidence="17" type="primary">MET1_2</name>
    <name evidence="17" type="ORF">K7432_009928</name>
</gene>
<keyword evidence="10" id="KW-0627">Porphyrin biosynthesis</keyword>
<keyword evidence="8" id="KW-0520">NAD</keyword>
<evidence type="ECO:0000256" key="8">
    <source>
        <dbReference type="ARBA" id="ARBA00023027"/>
    </source>
</evidence>
<evidence type="ECO:0000256" key="1">
    <source>
        <dbReference type="ARBA" id="ARBA00005010"/>
    </source>
</evidence>
<comment type="catalytic activity">
    <reaction evidence="12">
        <text>precorrin-2 + NAD(+) = sirohydrochlorin + NADH + 2 H(+)</text>
        <dbReference type="Rhea" id="RHEA:15613"/>
        <dbReference type="ChEBI" id="CHEBI:15378"/>
        <dbReference type="ChEBI" id="CHEBI:57540"/>
        <dbReference type="ChEBI" id="CHEBI:57945"/>
        <dbReference type="ChEBI" id="CHEBI:58351"/>
        <dbReference type="ChEBI" id="CHEBI:58827"/>
        <dbReference type="EC" id="1.3.1.76"/>
    </reaction>
</comment>
<dbReference type="InterPro" id="IPR003043">
    <property type="entry name" value="Uropor_MeTrfase_CS"/>
</dbReference>
<dbReference type="Pfam" id="PF13241">
    <property type="entry name" value="NAD_binding_7"/>
    <property type="match status" value="1"/>
</dbReference>
<evidence type="ECO:0000313" key="17">
    <source>
        <dbReference type="EMBL" id="KAK9707932.1"/>
    </source>
</evidence>
<dbReference type="SUPFAM" id="SSF51735">
    <property type="entry name" value="NAD(P)-binding Rossmann-fold domains"/>
    <property type="match status" value="1"/>
</dbReference>
<comment type="similarity">
    <text evidence="13">Belongs to the precorrin methyltransferase family.</text>
</comment>
<organism evidence="17 18">
    <name type="scientific">Basidiobolus ranarum</name>
    <dbReference type="NCBI Taxonomy" id="34480"/>
    <lineage>
        <taxon>Eukaryota</taxon>
        <taxon>Fungi</taxon>
        <taxon>Fungi incertae sedis</taxon>
        <taxon>Zoopagomycota</taxon>
        <taxon>Entomophthoromycotina</taxon>
        <taxon>Basidiobolomycetes</taxon>
        <taxon>Basidiobolales</taxon>
        <taxon>Basidiobolaceae</taxon>
        <taxon>Basidiobolus</taxon>
    </lineage>
</organism>
<keyword evidence="11" id="KW-0511">Multifunctional enzyme</keyword>
<dbReference type="InterPro" id="IPR000878">
    <property type="entry name" value="4pyrrol_Mease"/>
</dbReference>
<dbReference type="GO" id="GO:0032259">
    <property type="term" value="P:methylation"/>
    <property type="evidence" value="ECO:0007669"/>
    <property type="project" value="UniProtKB-KW"/>
</dbReference>
<keyword evidence="5 13" id="KW-0808">Transferase</keyword>
<dbReference type="Gene3D" id="3.40.1010.10">
    <property type="entry name" value="Cobalt-precorrin-4 Transmethylase, Domain 1"/>
    <property type="match status" value="1"/>
</dbReference>
<keyword evidence="18" id="KW-1185">Reference proteome</keyword>
<evidence type="ECO:0000256" key="5">
    <source>
        <dbReference type="ARBA" id="ARBA00022679"/>
    </source>
</evidence>
<evidence type="ECO:0000259" key="14">
    <source>
        <dbReference type="Pfam" id="PF00590"/>
    </source>
</evidence>
<keyword evidence="6" id="KW-0949">S-adenosyl-L-methionine</keyword>
<dbReference type="InterPro" id="IPR006367">
    <property type="entry name" value="Sirohaem_synthase_N"/>
</dbReference>
<name>A0ABR2VX41_9FUNG</name>
<dbReference type="InterPro" id="IPR028281">
    <property type="entry name" value="Sirohaem_synthase_central"/>
</dbReference>
<evidence type="ECO:0000256" key="12">
    <source>
        <dbReference type="ARBA" id="ARBA00047561"/>
    </source>
</evidence>
<dbReference type="NCBIfam" id="NF004790">
    <property type="entry name" value="PRK06136.1"/>
    <property type="match status" value="1"/>
</dbReference>
<sequence length="519" mass="57023">MDSTGIQNIPTPRGGASLIVAWRCQKRQILVIGNGSVAASRVYSSLDADAEVTLISPKVGMNHELSVRIERSEITWFDREFEESDLVGKDMVLVTLEDRVKCEQIASLSKEHKIPINVADMNDLCDFWFMSTYRDQSLQLAVSTNAQAPKLANRLRRHLVSSLPDGIADAVQKVGILRQKIRDSDPSILSRSRRMHWLAQLCEYWPLERLCQLSEEEIESLLESYKVDEGYKSGSGDECDLLTDVKTLAHLPARPDKKGRIRLVGAGPGNPDFLTRAAYEAITTADVVLADKLVPEDIIKLIPSEVKIARKFPGNADQAQTEMNLAGVELLKKGKNVVRLKCGDPFLFGRGGEEVLFFRKYGFEAEVIPGISSCMAAPLLGGIPVTHRGVANQFMVATGTGKNCTLPDIPPYSSIRTTVFLMAIHRLPLIIEDLITHGYPADCPVAIVERASCPDQRVLRGTINTICEIVKRVGTTPPGTLIVGQAVNALVNNVDEIVTETKSSYPLLGLHEPESIGCN</sequence>
<evidence type="ECO:0000256" key="6">
    <source>
        <dbReference type="ARBA" id="ARBA00022691"/>
    </source>
</evidence>
<evidence type="ECO:0000256" key="2">
    <source>
        <dbReference type="ARBA" id="ARBA00012400"/>
    </source>
</evidence>
<evidence type="ECO:0000256" key="10">
    <source>
        <dbReference type="ARBA" id="ARBA00023244"/>
    </source>
</evidence>
<dbReference type="CDD" id="cd11642">
    <property type="entry name" value="SUMT"/>
    <property type="match status" value="1"/>
</dbReference>
<keyword evidence="9" id="KW-0456">Lyase</keyword>
<dbReference type="PROSITE" id="PS00840">
    <property type="entry name" value="SUMT_2"/>
    <property type="match status" value="1"/>
</dbReference>
<dbReference type="InterPro" id="IPR036291">
    <property type="entry name" value="NAD(P)-bd_dom_sf"/>
</dbReference>
<dbReference type="InterPro" id="IPR035996">
    <property type="entry name" value="4pyrrol_Methylase_sf"/>
</dbReference>
<keyword evidence="7" id="KW-0560">Oxidoreductase</keyword>
<keyword evidence="4 13" id="KW-0489">Methyltransferase</keyword>
<dbReference type="PANTHER" id="PTHR45790:SF6">
    <property type="entry name" value="UROPORPHYRINOGEN-III C-METHYLTRANSFERASE"/>
    <property type="match status" value="1"/>
</dbReference>
<evidence type="ECO:0000256" key="3">
    <source>
        <dbReference type="ARBA" id="ARBA00022573"/>
    </source>
</evidence>
<dbReference type="InterPro" id="IPR006366">
    <property type="entry name" value="CobA/CysG_C"/>
</dbReference>
<dbReference type="SUPFAM" id="SSF53790">
    <property type="entry name" value="Tetrapyrrole methylase"/>
    <property type="match status" value="1"/>
</dbReference>
<reference evidence="17 18" key="1">
    <citation type="submission" date="2023-04" db="EMBL/GenBank/DDBJ databases">
        <title>Genome of Basidiobolus ranarum AG-B5.</title>
        <authorList>
            <person name="Stajich J.E."/>
            <person name="Carter-House D."/>
            <person name="Gryganskyi A."/>
        </authorList>
    </citation>
    <scope>NUCLEOTIDE SEQUENCE [LARGE SCALE GENOMIC DNA]</scope>
    <source>
        <strain evidence="17 18">AG-B5</strain>
    </source>
</reference>
<accession>A0ABR2VX41</accession>
<dbReference type="PANTHER" id="PTHR45790">
    <property type="entry name" value="SIROHEME SYNTHASE-RELATED"/>
    <property type="match status" value="1"/>
</dbReference>
<dbReference type="Gene3D" id="3.40.50.720">
    <property type="entry name" value="NAD(P)-binding Rossmann-like Domain"/>
    <property type="match status" value="1"/>
</dbReference>
<evidence type="ECO:0000259" key="16">
    <source>
        <dbReference type="Pfam" id="PF14824"/>
    </source>
</evidence>
<dbReference type="NCBIfam" id="TIGR01469">
    <property type="entry name" value="cobA_cysG_Cterm"/>
    <property type="match status" value="1"/>
</dbReference>
<feature type="domain" description="Siroheme synthase central" evidence="16">
    <location>
        <begin position="135"/>
        <end position="161"/>
    </location>
</feature>
<dbReference type="Gene3D" id="1.10.3280.10">
    <property type="entry name" value="Siroheme synthase, domain 3"/>
    <property type="match status" value="1"/>
</dbReference>
<evidence type="ECO:0000256" key="7">
    <source>
        <dbReference type="ARBA" id="ARBA00023002"/>
    </source>
</evidence>
<feature type="domain" description="Siroheme biosynthesis protein Met8 C-terminal" evidence="15">
    <location>
        <begin position="164"/>
        <end position="228"/>
    </location>
</feature>
<dbReference type="PIRSF" id="PIRSF036555">
    <property type="entry name" value="SUMT_yeast"/>
    <property type="match status" value="1"/>
</dbReference>
<evidence type="ECO:0000256" key="4">
    <source>
        <dbReference type="ARBA" id="ARBA00022603"/>
    </source>
</evidence>
<dbReference type="InterPro" id="IPR028162">
    <property type="entry name" value="Met8_C"/>
</dbReference>
<dbReference type="InterPro" id="IPR012066">
    <property type="entry name" value="Met1_fungi"/>
</dbReference>
<dbReference type="Proteomes" id="UP001479436">
    <property type="component" value="Unassembled WGS sequence"/>
</dbReference>
<dbReference type="SUPFAM" id="SSF75615">
    <property type="entry name" value="Siroheme synthase middle domains-like"/>
    <property type="match status" value="1"/>
</dbReference>
<comment type="caution">
    <text evidence="17">The sequence shown here is derived from an EMBL/GenBank/DDBJ whole genome shotgun (WGS) entry which is preliminary data.</text>
</comment>
<dbReference type="NCBIfam" id="TIGR01470">
    <property type="entry name" value="cysG_Nterm"/>
    <property type="match status" value="1"/>
</dbReference>
<evidence type="ECO:0000256" key="9">
    <source>
        <dbReference type="ARBA" id="ARBA00023239"/>
    </source>
</evidence>
<evidence type="ECO:0000259" key="15">
    <source>
        <dbReference type="Pfam" id="PF14823"/>
    </source>
</evidence>
<dbReference type="Pfam" id="PF00590">
    <property type="entry name" value="TP_methylase"/>
    <property type="match status" value="1"/>
</dbReference>
<proteinExistence type="inferred from homology"/>
<dbReference type="InterPro" id="IPR050161">
    <property type="entry name" value="Siro_Cobalamin_biosynth"/>
</dbReference>
<comment type="pathway">
    <text evidence="1">Porphyrin-containing compound metabolism; siroheme biosynthesis; sirohydrochlorin from precorrin-2: step 1/1.</text>
</comment>
<evidence type="ECO:0000256" key="11">
    <source>
        <dbReference type="ARBA" id="ARBA00023268"/>
    </source>
</evidence>
<protein>
    <recommendedName>
        <fullName evidence="2">precorrin-2 dehydrogenase</fullName>
        <ecNumber evidence="2">1.3.1.76</ecNumber>
    </recommendedName>
</protein>
<dbReference type="Gene3D" id="3.30.950.10">
    <property type="entry name" value="Methyltransferase, Cobalt-precorrin-4 Transmethylase, Domain 2"/>
    <property type="match status" value="1"/>
</dbReference>
<evidence type="ECO:0000313" key="18">
    <source>
        <dbReference type="Proteomes" id="UP001479436"/>
    </source>
</evidence>
<keyword evidence="3" id="KW-0169">Cobalamin biosynthesis</keyword>
<dbReference type="EC" id="1.3.1.76" evidence="2"/>